<gene>
    <name evidence="7" type="ORF">D9756_002284</name>
</gene>
<feature type="region of interest" description="Disordered" evidence="5">
    <location>
        <begin position="1"/>
        <end position="58"/>
    </location>
</feature>
<keyword evidence="2 4" id="KW-0863">Zinc-finger</keyword>
<reference evidence="7 8" key="1">
    <citation type="journal article" date="2020" name="ISME J.">
        <title>Uncovering the hidden diversity of litter-decomposition mechanisms in mushroom-forming fungi.</title>
        <authorList>
            <person name="Floudas D."/>
            <person name="Bentzer J."/>
            <person name="Ahren D."/>
            <person name="Johansson T."/>
            <person name="Persson P."/>
            <person name="Tunlid A."/>
        </authorList>
    </citation>
    <scope>NUCLEOTIDE SEQUENCE [LARGE SCALE GENOMIC DNA]</scope>
    <source>
        <strain evidence="7 8">CBS 146.42</strain>
    </source>
</reference>
<dbReference type="PROSITE" id="PS50089">
    <property type="entry name" value="ZF_RING_2"/>
    <property type="match status" value="1"/>
</dbReference>
<dbReference type="Pfam" id="PF00097">
    <property type="entry name" value="zf-C3HC4"/>
    <property type="match status" value="1"/>
</dbReference>
<evidence type="ECO:0000256" key="2">
    <source>
        <dbReference type="ARBA" id="ARBA00022771"/>
    </source>
</evidence>
<keyword evidence="3" id="KW-0862">Zinc</keyword>
<name>A0A8H5GC92_9AGAR</name>
<evidence type="ECO:0000313" key="8">
    <source>
        <dbReference type="Proteomes" id="UP000559027"/>
    </source>
</evidence>
<evidence type="ECO:0000259" key="6">
    <source>
        <dbReference type="PROSITE" id="PS50089"/>
    </source>
</evidence>
<evidence type="ECO:0000256" key="3">
    <source>
        <dbReference type="ARBA" id="ARBA00022833"/>
    </source>
</evidence>
<dbReference type="SMART" id="SM00184">
    <property type="entry name" value="RING"/>
    <property type="match status" value="1"/>
</dbReference>
<evidence type="ECO:0000256" key="5">
    <source>
        <dbReference type="SAM" id="MobiDB-lite"/>
    </source>
</evidence>
<accession>A0A8H5GC92</accession>
<dbReference type="InterPro" id="IPR018957">
    <property type="entry name" value="Znf_C3HC4_RING-type"/>
</dbReference>
<dbReference type="GO" id="GO:0008270">
    <property type="term" value="F:zinc ion binding"/>
    <property type="evidence" value="ECO:0007669"/>
    <property type="project" value="UniProtKB-KW"/>
</dbReference>
<dbReference type="AlphaFoldDB" id="A0A8H5GC92"/>
<dbReference type="SUPFAM" id="SSF57850">
    <property type="entry name" value="RING/U-box"/>
    <property type="match status" value="1"/>
</dbReference>
<feature type="domain" description="RING-type" evidence="6">
    <location>
        <begin position="153"/>
        <end position="205"/>
    </location>
</feature>
<keyword evidence="1" id="KW-0479">Metal-binding</keyword>
<evidence type="ECO:0000256" key="1">
    <source>
        <dbReference type="ARBA" id="ARBA00022723"/>
    </source>
</evidence>
<sequence length="334" mass="37770">MPRPSKSSTAMSEADPTRPRRSTRISNRQVQGVSADPRQPPTKRRKTSRKDSLVLGSPLCGTECTEHPDMTARRAVLSKANFRRSSRMTTSELIKREGALLSREKECNLRAQQLDERTQDLLIREDEAAAKLSQLAKKEAQNALGQLEEHFTCALCYEVMAYPYSLNPGQCGHTFCAICILKWFFSRLHRVCGGWHEAVDCPICRSVLMITPDRVPRSPITFPFVPNRVATAVVESLVDKLASSLPVVKQEDPEALRISDSDKEGRKRKREVAKLEDLDCSPEVDLDAWREGGSMRAEWLKRDSDGKREMNQLLSSWSNLGSNDFLQLKQRLEV</sequence>
<dbReference type="OrthoDB" id="6105938at2759"/>
<dbReference type="Proteomes" id="UP000559027">
    <property type="component" value="Unassembled WGS sequence"/>
</dbReference>
<evidence type="ECO:0000256" key="4">
    <source>
        <dbReference type="PROSITE-ProRule" id="PRU00175"/>
    </source>
</evidence>
<protein>
    <recommendedName>
        <fullName evidence="6">RING-type domain-containing protein</fullName>
    </recommendedName>
</protein>
<keyword evidence="8" id="KW-1185">Reference proteome</keyword>
<proteinExistence type="predicted"/>
<evidence type="ECO:0000313" key="7">
    <source>
        <dbReference type="EMBL" id="KAF5362070.1"/>
    </source>
</evidence>
<dbReference type="InterPro" id="IPR017907">
    <property type="entry name" value="Znf_RING_CS"/>
</dbReference>
<dbReference type="InterPro" id="IPR013083">
    <property type="entry name" value="Znf_RING/FYVE/PHD"/>
</dbReference>
<feature type="compositionally biased region" description="Polar residues" evidence="5">
    <location>
        <begin position="1"/>
        <end position="11"/>
    </location>
</feature>
<comment type="caution">
    <text evidence="7">The sequence shown here is derived from an EMBL/GenBank/DDBJ whole genome shotgun (WGS) entry which is preliminary data.</text>
</comment>
<dbReference type="InterPro" id="IPR001841">
    <property type="entry name" value="Znf_RING"/>
</dbReference>
<dbReference type="Gene3D" id="3.30.40.10">
    <property type="entry name" value="Zinc/RING finger domain, C3HC4 (zinc finger)"/>
    <property type="match status" value="1"/>
</dbReference>
<dbReference type="EMBL" id="JAACJO010000002">
    <property type="protein sequence ID" value="KAF5362070.1"/>
    <property type="molecule type" value="Genomic_DNA"/>
</dbReference>
<dbReference type="PROSITE" id="PS00518">
    <property type="entry name" value="ZF_RING_1"/>
    <property type="match status" value="1"/>
</dbReference>
<organism evidence="7 8">
    <name type="scientific">Leucocoprinus leucothites</name>
    <dbReference type="NCBI Taxonomy" id="201217"/>
    <lineage>
        <taxon>Eukaryota</taxon>
        <taxon>Fungi</taxon>
        <taxon>Dikarya</taxon>
        <taxon>Basidiomycota</taxon>
        <taxon>Agaricomycotina</taxon>
        <taxon>Agaricomycetes</taxon>
        <taxon>Agaricomycetidae</taxon>
        <taxon>Agaricales</taxon>
        <taxon>Agaricineae</taxon>
        <taxon>Agaricaceae</taxon>
        <taxon>Leucocoprinus</taxon>
    </lineage>
</organism>